<feature type="transmembrane region" description="Helical" evidence="20">
    <location>
        <begin position="103"/>
        <end position="133"/>
    </location>
</feature>
<comment type="catalytic activity">
    <reaction evidence="1">
        <text>a 1,2-diacyl-sn-glycero-3-phosphate + CTP + H(+) = a CDP-1,2-diacyl-sn-glycerol + diphosphate</text>
        <dbReference type="Rhea" id="RHEA:16229"/>
        <dbReference type="ChEBI" id="CHEBI:15378"/>
        <dbReference type="ChEBI" id="CHEBI:33019"/>
        <dbReference type="ChEBI" id="CHEBI:37563"/>
        <dbReference type="ChEBI" id="CHEBI:58332"/>
        <dbReference type="ChEBI" id="CHEBI:58608"/>
        <dbReference type="EC" id="2.7.7.41"/>
    </reaction>
</comment>
<keyword evidence="8" id="KW-0808">Transferase</keyword>
<comment type="pathway">
    <text evidence="3">Phospholipid metabolism; CDP-diacylglycerol biosynthesis; CDP-diacylglycerol from sn-glycerol 3-phosphate: step 3/3.</text>
</comment>
<evidence type="ECO:0000256" key="12">
    <source>
        <dbReference type="ARBA" id="ARBA00023098"/>
    </source>
</evidence>
<comment type="similarity">
    <text evidence="5">Belongs to the CDS family.</text>
</comment>
<evidence type="ECO:0000256" key="8">
    <source>
        <dbReference type="ARBA" id="ARBA00022679"/>
    </source>
</evidence>
<feature type="transmembrane region" description="Helical" evidence="20">
    <location>
        <begin position="298"/>
        <end position="315"/>
    </location>
</feature>
<keyword evidence="22" id="KW-1185">Reference proteome</keyword>
<dbReference type="PANTHER" id="PTHR13773">
    <property type="entry name" value="PHOSPHATIDATE CYTIDYLYLTRANSFERASE"/>
    <property type="match status" value="1"/>
</dbReference>
<feature type="transmembrane region" description="Helical" evidence="20">
    <location>
        <begin position="232"/>
        <end position="250"/>
    </location>
</feature>
<dbReference type="EMBL" id="JAGTXO010000003">
    <property type="protein sequence ID" value="KAG8468871.1"/>
    <property type="molecule type" value="Genomic_DNA"/>
</dbReference>
<evidence type="ECO:0000256" key="4">
    <source>
        <dbReference type="ARBA" id="ARBA00005189"/>
    </source>
</evidence>
<evidence type="ECO:0000256" key="16">
    <source>
        <dbReference type="ARBA" id="ARBA00029893"/>
    </source>
</evidence>
<dbReference type="Pfam" id="PF01148">
    <property type="entry name" value="CTP_transf_1"/>
    <property type="match status" value="1"/>
</dbReference>
<evidence type="ECO:0000256" key="9">
    <source>
        <dbReference type="ARBA" id="ARBA00022692"/>
    </source>
</evidence>
<feature type="transmembrane region" description="Helical" evidence="20">
    <location>
        <begin position="256"/>
        <end position="277"/>
    </location>
</feature>
<evidence type="ECO:0000313" key="21">
    <source>
        <dbReference type="EMBL" id="KAG8468871.1"/>
    </source>
</evidence>
<evidence type="ECO:0000256" key="2">
    <source>
        <dbReference type="ARBA" id="ARBA00004141"/>
    </source>
</evidence>
<keyword evidence="9 20" id="KW-0812">Transmembrane</keyword>
<dbReference type="Proteomes" id="UP000751190">
    <property type="component" value="Unassembled WGS sequence"/>
</dbReference>
<feature type="region of interest" description="Disordered" evidence="19">
    <location>
        <begin position="1"/>
        <end position="83"/>
    </location>
</feature>
<keyword evidence="7" id="KW-0444">Lipid biosynthesis</keyword>
<evidence type="ECO:0000256" key="7">
    <source>
        <dbReference type="ARBA" id="ARBA00022516"/>
    </source>
</evidence>
<dbReference type="PANTHER" id="PTHR13773:SF8">
    <property type="entry name" value="PHOSPHATIDATE CYTIDYLYLTRANSFERASE, PHOTORECEPTOR-SPECIFIC"/>
    <property type="match status" value="1"/>
</dbReference>
<keyword evidence="10" id="KW-0548">Nucleotidyltransferase</keyword>
<evidence type="ECO:0000256" key="17">
    <source>
        <dbReference type="ARBA" id="ARBA00032396"/>
    </source>
</evidence>
<evidence type="ECO:0000256" key="1">
    <source>
        <dbReference type="ARBA" id="ARBA00001698"/>
    </source>
</evidence>
<feature type="transmembrane region" description="Helical" evidence="20">
    <location>
        <begin position="380"/>
        <end position="402"/>
    </location>
</feature>
<keyword evidence="15" id="KW-1208">Phospholipid metabolism</keyword>
<evidence type="ECO:0000256" key="20">
    <source>
        <dbReference type="SAM" id="Phobius"/>
    </source>
</evidence>
<evidence type="ECO:0000256" key="10">
    <source>
        <dbReference type="ARBA" id="ARBA00022695"/>
    </source>
</evidence>
<evidence type="ECO:0000256" key="19">
    <source>
        <dbReference type="SAM" id="MobiDB-lite"/>
    </source>
</evidence>
<dbReference type="EC" id="2.7.7.41" evidence="6"/>
<proteinExistence type="inferred from homology"/>
<accession>A0A8J5XTW8</accession>
<sequence length="485" mass="54362">MATASPAALRRRLVPPSQRASFPGTREPPVRPLPMRLGPAGTLVRANSFESELGETDDGDGDGDQSADEAAADRAAPPHDAETTAAGLAEKKRYKKLVRATSAAAMFAAALCVLYLGHLAVCALVFVIQVMIFKEVTMVRYRTEKSSEVPMFRTIQWLWFAVAIFFSYGDALSNTMPTPLSKWLHRRKHRLAVFAFFIDNHEVITLLSYSAVFILTVLSFKKHYYKYQMGQLSWTMVTVWICVGQLHAVVTNIFTGLFWFVYPVSLVVVNDCMAYFCGQAFGRKLIKREFLRLSPNKTWEGFIGGGLFTVFWAVLAPRLMWRYPGLICQLFDFDNIPHCHAEDAFDFSSGFPLFRPKEYQVVPEVLQPLLGRASVELFPIQVHGIGFGVFASLVAPFGGYLASAIKRAYKVKDFEQTIPGHGGVMDRMDCQLLMALFTTVYLNAFVRMEVFSVNSMLSTISRLSKDDQLVLYRELKAKLKADGGL</sequence>
<gene>
    <name evidence="21" type="ORF">KFE25_007389</name>
</gene>
<keyword evidence="13 20" id="KW-0472">Membrane</keyword>
<dbReference type="UniPathway" id="UPA00557">
    <property type="reaction ID" value="UER00614"/>
</dbReference>
<evidence type="ECO:0000256" key="5">
    <source>
        <dbReference type="ARBA" id="ARBA00010185"/>
    </source>
</evidence>
<feature type="transmembrane region" description="Helical" evidence="20">
    <location>
        <begin position="191"/>
        <end position="220"/>
    </location>
</feature>
<dbReference type="GO" id="GO:0016024">
    <property type="term" value="P:CDP-diacylglycerol biosynthetic process"/>
    <property type="evidence" value="ECO:0007669"/>
    <property type="project" value="UniProtKB-UniPathway"/>
</dbReference>
<organism evidence="21 22">
    <name type="scientific">Diacronema lutheri</name>
    <name type="common">Unicellular marine alga</name>
    <name type="synonym">Monochrysis lutheri</name>
    <dbReference type="NCBI Taxonomy" id="2081491"/>
    <lineage>
        <taxon>Eukaryota</taxon>
        <taxon>Haptista</taxon>
        <taxon>Haptophyta</taxon>
        <taxon>Pavlovophyceae</taxon>
        <taxon>Pavlovales</taxon>
        <taxon>Pavlovaceae</taxon>
        <taxon>Diacronema</taxon>
    </lineage>
</organism>
<comment type="pathway">
    <text evidence="4">Lipid metabolism.</text>
</comment>
<evidence type="ECO:0000313" key="22">
    <source>
        <dbReference type="Proteomes" id="UP000751190"/>
    </source>
</evidence>
<evidence type="ECO:0000256" key="11">
    <source>
        <dbReference type="ARBA" id="ARBA00022989"/>
    </source>
</evidence>
<evidence type="ECO:0000256" key="6">
    <source>
        <dbReference type="ARBA" id="ARBA00012487"/>
    </source>
</evidence>
<feature type="compositionally biased region" description="Acidic residues" evidence="19">
    <location>
        <begin position="52"/>
        <end position="67"/>
    </location>
</feature>
<dbReference type="GO" id="GO:0004605">
    <property type="term" value="F:phosphatidate cytidylyltransferase activity"/>
    <property type="evidence" value="ECO:0007669"/>
    <property type="project" value="UniProtKB-EC"/>
</dbReference>
<feature type="transmembrane region" description="Helical" evidence="20">
    <location>
        <begin position="154"/>
        <end position="171"/>
    </location>
</feature>
<comment type="caution">
    <text evidence="21">The sequence shown here is derived from an EMBL/GenBank/DDBJ whole genome shotgun (WGS) entry which is preliminary data.</text>
</comment>
<dbReference type="OMA" id="FFAYMYF"/>
<evidence type="ECO:0000256" key="3">
    <source>
        <dbReference type="ARBA" id="ARBA00005119"/>
    </source>
</evidence>
<reference evidence="21" key="1">
    <citation type="submission" date="2021-05" db="EMBL/GenBank/DDBJ databases">
        <title>The genome of the haptophyte Pavlova lutheri (Diacronema luteri, Pavlovales) - a model for lipid biosynthesis in eukaryotic algae.</title>
        <authorList>
            <person name="Hulatt C.J."/>
            <person name="Posewitz M.C."/>
        </authorList>
    </citation>
    <scope>NUCLEOTIDE SEQUENCE</scope>
    <source>
        <strain evidence="21">NIVA-4/92</strain>
    </source>
</reference>
<evidence type="ECO:0000256" key="13">
    <source>
        <dbReference type="ARBA" id="ARBA00023136"/>
    </source>
</evidence>
<protein>
    <recommendedName>
        <fullName evidence="6">phosphatidate cytidylyltransferase</fullName>
        <ecNumber evidence="6">2.7.7.41</ecNumber>
    </recommendedName>
    <alternativeName>
        <fullName evidence="16">CDP-diacylglycerol synthase</fullName>
    </alternativeName>
    <alternativeName>
        <fullName evidence="17">CDP-diglyceride pyrophosphorylase</fullName>
    </alternativeName>
    <alternativeName>
        <fullName evidence="18">CDP-diglyceride synthase</fullName>
    </alternativeName>
</protein>
<dbReference type="InterPro" id="IPR016720">
    <property type="entry name" value="PC_Trfase_euk"/>
</dbReference>
<evidence type="ECO:0000256" key="15">
    <source>
        <dbReference type="ARBA" id="ARBA00023264"/>
    </source>
</evidence>
<dbReference type="GO" id="GO:0005789">
    <property type="term" value="C:endoplasmic reticulum membrane"/>
    <property type="evidence" value="ECO:0007669"/>
    <property type="project" value="TreeGrafter"/>
</dbReference>
<evidence type="ECO:0000256" key="18">
    <source>
        <dbReference type="ARBA" id="ARBA00033406"/>
    </source>
</evidence>
<evidence type="ECO:0000256" key="14">
    <source>
        <dbReference type="ARBA" id="ARBA00023209"/>
    </source>
</evidence>
<comment type="subcellular location">
    <subcellularLocation>
        <location evidence="2">Membrane</location>
        <topology evidence="2">Multi-pass membrane protein</topology>
    </subcellularLocation>
</comment>
<keyword evidence="14" id="KW-0594">Phospholipid biosynthesis</keyword>
<keyword evidence="11 20" id="KW-1133">Transmembrane helix</keyword>
<dbReference type="OrthoDB" id="10260889at2759"/>
<keyword evidence="12" id="KW-0443">Lipid metabolism</keyword>
<dbReference type="AlphaFoldDB" id="A0A8J5XTW8"/>
<name>A0A8J5XTW8_DIALT</name>